<name>A0A6B8RED1_9BACL</name>
<feature type="transmembrane region" description="Helical" evidence="1">
    <location>
        <begin position="60"/>
        <end position="86"/>
    </location>
</feature>
<sequence length="157" mass="18339">MGFVVIFVVAWLAFFIFYSMNKSLSVLENSFIYLTVMVIGINISWVVIEELKLIELTKEGWLYAAFFLYRSMIKPTIVLIMFNVIYKVKSTSITLLSIGITMVIILALNGVLRFYDIWSYTRWNVFYDILQIVVIQSIAFALFTLYRRSTHREVKAS</sequence>
<feature type="transmembrane region" description="Helical" evidence="1">
    <location>
        <begin position="6"/>
        <end position="24"/>
    </location>
</feature>
<feature type="transmembrane region" description="Helical" evidence="1">
    <location>
        <begin position="31"/>
        <end position="48"/>
    </location>
</feature>
<protein>
    <submittedName>
        <fullName evidence="2">Uncharacterized protein</fullName>
    </submittedName>
</protein>
<organism evidence="2 3">
    <name type="scientific">Paenibacillus psychroresistens</name>
    <dbReference type="NCBI Taxonomy" id="1778678"/>
    <lineage>
        <taxon>Bacteria</taxon>
        <taxon>Bacillati</taxon>
        <taxon>Bacillota</taxon>
        <taxon>Bacilli</taxon>
        <taxon>Bacillales</taxon>
        <taxon>Paenibacillaceae</taxon>
        <taxon>Paenibacillus</taxon>
    </lineage>
</organism>
<dbReference type="RefSeq" id="WP_155698820.1">
    <property type="nucleotide sequence ID" value="NZ_CP034235.1"/>
</dbReference>
<gene>
    <name evidence="2" type="ORF">EHS13_02320</name>
</gene>
<accession>A0A6B8RED1</accession>
<dbReference type="EMBL" id="CP034235">
    <property type="protein sequence ID" value="QGQ93822.1"/>
    <property type="molecule type" value="Genomic_DNA"/>
</dbReference>
<reference evidence="3" key="1">
    <citation type="submission" date="2018-11" db="EMBL/GenBank/DDBJ databases">
        <title>Complete genome sequence of Paenibacillus sp. ML311-T8.</title>
        <authorList>
            <person name="Nam Y.-D."/>
            <person name="Kang J."/>
            <person name="Chung W.-H."/>
            <person name="Park Y.S."/>
        </authorList>
    </citation>
    <scope>NUCLEOTIDE SEQUENCE [LARGE SCALE GENOMIC DNA]</scope>
    <source>
        <strain evidence="3">ML311-T8</strain>
    </source>
</reference>
<dbReference type="KEGG" id="ppsc:EHS13_02320"/>
<keyword evidence="1" id="KW-1133">Transmembrane helix</keyword>
<keyword evidence="3" id="KW-1185">Reference proteome</keyword>
<proteinExistence type="predicted"/>
<keyword evidence="1" id="KW-0812">Transmembrane</keyword>
<keyword evidence="1" id="KW-0472">Membrane</keyword>
<evidence type="ECO:0000313" key="3">
    <source>
        <dbReference type="Proteomes" id="UP000426246"/>
    </source>
</evidence>
<dbReference type="Proteomes" id="UP000426246">
    <property type="component" value="Chromosome"/>
</dbReference>
<evidence type="ECO:0000313" key="2">
    <source>
        <dbReference type="EMBL" id="QGQ93822.1"/>
    </source>
</evidence>
<dbReference type="AlphaFoldDB" id="A0A6B8RED1"/>
<evidence type="ECO:0000256" key="1">
    <source>
        <dbReference type="SAM" id="Phobius"/>
    </source>
</evidence>
<feature type="transmembrane region" description="Helical" evidence="1">
    <location>
        <begin position="124"/>
        <end position="146"/>
    </location>
</feature>
<dbReference type="OrthoDB" id="2626715at2"/>
<feature type="transmembrane region" description="Helical" evidence="1">
    <location>
        <begin position="93"/>
        <end position="112"/>
    </location>
</feature>